<feature type="transmembrane region" description="Helical" evidence="3">
    <location>
        <begin position="15"/>
        <end position="35"/>
    </location>
</feature>
<feature type="transmembrane region" description="Helical" evidence="3">
    <location>
        <begin position="116"/>
        <end position="136"/>
    </location>
</feature>
<keyword evidence="3" id="KW-0812">Transmembrane</keyword>
<organism evidence="5 6">
    <name type="scientific">Sedimenticola thiotaurini</name>
    <dbReference type="NCBI Taxonomy" id="1543721"/>
    <lineage>
        <taxon>Bacteria</taxon>
        <taxon>Pseudomonadati</taxon>
        <taxon>Pseudomonadota</taxon>
        <taxon>Gammaproteobacteria</taxon>
        <taxon>Chromatiales</taxon>
        <taxon>Sedimenticolaceae</taxon>
        <taxon>Sedimenticola</taxon>
    </lineage>
</organism>
<evidence type="ECO:0000256" key="2">
    <source>
        <dbReference type="SAM" id="MobiDB-lite"/>
    </source>
</evidence>
<dbReference type="PANTHER" id="PTHR43318:SF1">
    <property type="entry name" value="POLYSACCHARIDE BIOSYNTHESIS PROTEIN EPSC-RELATED"/>
    <property type="match status" value="1"/>
</dbReference>
<dbReference type="InterPro" id="IPR036291">
    <property type="entry name" value="NAD(P)-bd_dom_sf"/>
</dbReference>
<dbReference type="Proteomes" id="UP000886251">
    <property type="component" value="Unassembled WGS sequence"/>
</dbReference>
<dbReference type="EMBL" id="DRKP01000058">
    <property type="protein sequence ID" value="HEB95772.1"/>
    <property type="molecule type" value="Genomic_DNA"/>
</dbReference>
<evidence type="ECO:0000256" key="1">
    <source>
        <dbReference type="ARBA" id="ARBA00007430"/>
    </source>
</evidence>
<dbReference type="SUPFAM" id="SSF51735">
    <property type="entry name" value="NAD(P)-binding Rossmann-fold domains"/>
    <property type="match status" value="1"/>
</dbReference>
<dbReference type="InterPro" id="IPR051203">
    <property type="entry name" value="Polysaccharide_Synthase-Rel"/>
</dbReference>
<dbReference type="InterPro" id="IPR003869">
    <property type="entry name" value="Polysac_CapD-like"/>
</dbReference>
<evidence type="ECO:0000313" key="5">
    <source>
        <dbReference type="EMBL" id="HEB95772.1"/>
    </source>
</evidence>
<dbReference type="CDD" id="cd05237">
    <property type="entry name" value="UDP_invert_4-6DH_SDR_e"/>
    <property type="match status" value="1"/>
</dbReference>
<feature type="region of interest" description="Disordered" evidence="2">
    <location>
        <begin position="607"/>
        <end position="629"/>
    </location>
</feature>
<feature type="transmembrane region" description="Helical" evidence="3">
    <location>
        <begin position="83"/>
        <end position="104"/>
    </location>
</feature>
<feature type="domain" description="Polysaccharide biosynthesis protein CapD-like" evidence="4">
    <location>
        <begin position="289"/>
        <end position="572"/>
    </location>
</feature>
<comment type="caution">
    <text evidence="5">The sequence shown here is derived from an EMBL/GenBank/DDBJ whole genome shotgun (WGS) entry which is preliminary data.</text>
</comment>
<dbReference type="AlphaFoldDB" id="A0A831RIE1"/>
<keyword evidence="3" id="KW-0472">Membrane</keyword>
<gene>
    <name evidence="5" type="ORF">ENI96_05000</name>
</gene>
<evidence type="ECO:0000259" key="4">
    <source>
        <dbReference type="Pfam" id="PF02719"/>
    </source>
</evidence>
<evidence type="ECO:0000256" key="3">
    <source>
        <dbReference type="SAM" id="Phobius"/>
    </source>
</evidence>
<proteinExistence type="inferred from homology"/>
<dbReference type="Gene3D" id="3.40.50.720">
    <property type="entry name" value="NAD(P)-binding Rossmann-like Domain"/>
    <property type="match status" value="2"/>
</dbReference>
<name>A0A831RIE1_9GAMM</name>
<dbReference type="Pfam" id="PF02719">
    <property type="entry name" value="Polysacc_synt_2"/>
    <property type="match status" value="1"/>
</dbReference>
<keyword evidence="3" id="KW-1133">Transmembrane helix</keyword>
<sequence>MIRFPLPGGGIRGQWVAMFHDLLMIPVAWLLSYWLRFNLREIPPELLQIALQYLLIVVPVQFSACSFFGLYRGVWRFTSLPDLVRILKSVIVGVGLSVALLFLFYRLEGLPRSVPVLYAIMLGLLLSGPRFLYRWLKDRHITLRSGKRVLIVGAGQAGEMLVRDLLRDVRGEYLPVAFVDDRARRQGQEIHGIPVAGTTSAIPDLVVELGIEVIVLAVPSASVEERKRLISLCERTGVPFRTVPQLDSLMSGRLSINQLREVSIEDLLGRAPVALSWEEIQRGLEGEVVLVTGAGGSIGSELCRQIARLGPGRLVLFENSEFNLYSIELELRREYPDLALSAVLGDVRDEVSVEAVFSGHTPSVVFHAAAYKHVPMLEYQVREAVRNNVLGTRRVAAAADRHGCGQFVLISTDKAVNPANVMGTTKRLAELYCQNMDARSDTSFVTVRFGNVLGSAGSVVPLFRRQIEDGGPVTVTHPDIERFFMTIPEACQLIMQAVALGRGGEIFILDMGEPVKIRYLAEQMIRLSGREPGRDVEIVYTGLRPGEKLYEELFHRDESLRPTQHEKILLAQHRTTDWQRLCAAFDRLEEAVNRNDETALHSVFRQLVPETGQGEDPRRKRPGAATAEA</sequence>
<protein>
    <submittedName>
        <fullName evidence="5">Polysaccharide biosynthesis protein</fullName>
    </submittedName>
</protein>
<reference evidence="5" key="1">
    <citation type="journal article" date="2020" name="mSystems">
        <title>Genome- and Community-Level Interaction Insights into Carbon Utilization and Element Cycling Functions of Hydrothermarchaeota in Hydrothermal Sediment.</title>
        <authorList>
            <person name="Zhou Z."/>
            <person name="Liu Y."/>
            <person name="Xu W."/>
            <person name="Pan J."/>
            <person name="Luo Z.H."/>
            <person name="Li M."/>
        </authorList>
    </citation>
    <scope>NUCLEOTIDE SEQUENCE [LARGE SCALE GENOMIC DNA]</scope>
    <source>
        <strain evidence="5">HyVt-443</strain>
    </source>
</reference>
<dbReference type="PANTHER" id="PTHR43318">
    <property type="entry name" value="UDP-N-ACETYLGLUCOSAMINE 4,6-DEHYDRATASE"/>
    <property type="match status" value="1"/>
</dbReference>
<dbReference type="InterPro" id="IPR029063">
    <property type="entry name" value="SAM-dependent_MTases_sf"/>
</dbReference>
<accession>A0A831RIE1</accession>
<feature type="transmembrane region" description="Helical" evidence="3">
    <location>
        <begin position="47"/>
        <end position="71"/>
    </location>
</feature>
<dbReference type="SUPFAM" id="SSF53335">
    <property type="entry name" value="S-adenosyl-L-methionine-dependent methyltransferases"/>
    <property type="match status" value="1"/>
</dbReference>
<evidence type="ECO:0000313" key="6">
    <source>
        <dbReference type="Proteomes" id="UP000886251"/>
    </source>
</evidence>
<comment type="similarity">
    <text evidence="1">Belongs to the polysaccharide synthase family.</text>
</comment>
<dbReference type="Pfam" id="PF13727">
    <property type="entry name" value="CoA_binding_3"/>
    <property type="match status" value="1"/>
</dbReference>